<sequence>MSTESKTAQLITKLIRETAKGNVQWKVHDAPRALNHDTEQSVPLYLQTEYKGKNLGVYDLRTKSFYDEHEFYWSESIGFCIVDDYGRVVWEANEYSPALLDLFNTAREQASGIDDILDDLLGD</sequence>
<dbReference type="AlphaFoldDB" id="A0A8B5ZPH7"/>
<evidence type="ECO:0000313" key="2">
    <source>
        <dbReference type="Proteomes" id="UP000323583"/>
    </source>
</evidence>
<proteinExistence type="predicted"/>
<comment type="caution">
    <text evidence="1">The sequence shown here is derived from an EMBL/GenBank/DDBJ whole genome shotgun (WGS) entry which is preliminary data.</text>
</comment>
<protein>
    <submittedName>
        <fullName evidence="1">Uncharacterized protein</fullName>
    </submittedName>
</protein>
<name>A0A8B5ZPH7_VIBCL</name>
<organism evidence="1 2">
    <name type="scientific">Vibrio cholerae</name>
    <dbReference type="NCBI Taxonomy" id="666"/>
    <lineage>
        <taxon>Bacteria</taxon>
        <taxon>Pseudomonadati</taxon>
        <taxon>Pseudomonadota</taxon>
        <taxon>Gammaproteobacteria</taxon>
        <taxon>Vibrionales</taxon>
        <taxon>Vibrionaceae</taxon>
        <taxon>Vibrio</taxon>
    </lineage>
</organism>
<gene>
    <name evidence="1" type="ORF">FXE67_03735</name>
</gene>
<dbReference type="Proteomes" id="UP000323583">
    <property type="component" value="Unassembled WGS sequence"/>
</dbReference>
<dbReference type="EMBL" id="VSGZ01000016">
    <property type="protein sequence ID" value="TXY93629.1"/>
    <property type="molecule type" value="Genomic_DNA"/>
</dbReference>
<accession>A0A8B5ZPH7</accession>
<evidence type="ECO:0000313" key="1">
    <source>
        <dbReference type="EMBL" id="TXY93629.1"/>
    </source>
</evidence>
<reference evidence="1 2" key="1">
    <citation type="submission" date="2019-06" db="EMBL/GenBank/DDBJ databases">
        <title>Vibrio cholerae phylogeny based on whole-genome sequencing reveals genetic diversity and population strucutre.</title>
        <authorList>
            <person name="Zhiqiu Y."/>
            <person name="Bin L."/>
            <person name="Lingyan J."/>
        </authorList>
    </citation>
    <scope>NUCLEOTIDE SEQUENCE [LARGE SCALE GENOMIC DNA]</scope>
    <source>
        <strain evidence="1 2">N2768</strain>
    </source>
</reference>
<dbReference type="RefSeq" id="WP_072670327.1">
    <property type="nucleotide sequence ID" value="NZ_VSGJ01000002.1"/>
</dbReference>